<evidence type="ECO:0000259" key="4">
    <source>
        <dbReference type="Pfam" id="PF22124"/>
    </source>
</evidence>
<feature type="signal peptide" evidence="2">
    <location>
        <begin position="1"/>
        <end position="26"/>
    </location>
</feature>
<sequence length="778" mass="83099">MKRRTLLTAITVAPLASAMGTASAHADDTGAIVSRTEAADGGADDWDTLSNLLAGYAGHWTSPPATTDPDHLARKMTDGALLGNGELGVVVGGDRNTLRLYLGKNDFWTSPGAQGAHPITLGGLTLRRVSGADVGTAYAMTQDILNAEVRTELTINSAPITARTYVADSADIVVTEVSTTGSTEVRLALDAWTKSGDSRYPAKSGTEGSTLWAERSTESGSSGQWVSRMGLATKIIGASAGTGTDSTGTSVAVFTLKPGETVTIVSAVEGGLGVTDHVSRAVATVNALTASSVADLGTKHRAWWKEFWLKSYVRVYDPTLEQYYYGSQYLLGSAARRGSTGPGLWGPWVTRDDPEWNGDYHLNYNVQAPYYGTFSSNRADVADPLNQAVLDYRSEGSANIGRLQTAAVGSGVSQEFKDAVPASTRGYLYPVAIGPQGACSEWYFWNQPTNATYASVTLVSTYEYAPDATFLKDALYPYLRQLAEFWEDYLGPREADGKYHFMGAAFEGDWAKDDALGLAAIRYVLTHAVKFSEQLGVDDSDRVKWKDILAGLPDFPTVVYNGKTVYNRDYTNTDFSAMVGRTICNLEFIHPFDQLDLDSSAARRQAAIDTLDAMNSWAQGNNLAKSYGVAARVGYPAASLQARLKSLIASKMRANLSVEQEGGGLESVAATDAINAMLLQSTNGTIRLFPNYPAGQKAHFSRLRAQGGFLVTADYDGTNVSDVSLTADNAGGPVTVLNPWPGRTMKVTDAAGAAVGTSQNNDRYTFTTTAGGTYMLSS</sequence>
<dbReference type="Proteomes" id="UP001500418">
    <property type="component" value="Unassembled WGS sequence"/>
</dbReference>
<dbReference type="InterPro" id="IPR049053">
    <property type="entry name" value="AFCA-like_C"/>
</dbReference>
<dbReference type="EMBL" id="BAAAID010000053">
    <property type="protein sequence ID" value="GAA0946709.1"/>
    <property type="molecule type" value="Genomic_DNA"/>
</dbReference>
<feature type="chain" id="PRO_5045234253" description="Tat pathway signal sequence domain protein" evidence="2">
    <location>
        <begin position="27"/>
        <end position="778"/>
    </location>
</feature>
<evidence type="ECO:0000259" key="3">
    <source>
        <dbReference type="Pfam" id="PF21307"/>
    </source>
</evidence>
<evidence type="ECO:0000256" key="1">
    <source>
        <dbReference type="SAM" id="MobiDB-lite"/>
    </source>
</evidence>
<evidence type="ECO:0000313" key="5">
    <source>
        <dbReference type="EMBL" id="GAA0946709.1"/>
    </source>
</evidence>
<dbReference type="Gene3D" id="1.50.10.10">
    <property type="match status" value="1"/>
</dbReference>
<feature type="domain" description="Alpha fucosidase A-like C-terminal" evidence="3">
    <location>
        <begin position="680"/>
        <end position="776"/>
    </location>
</feature>
<organism evidence="5 6">
    <name type="scientific">Streptomyces rhizosphaericus</name>
    <dbReference type="NCBI Taxonomy" id="114699"/>
    <lineage>
        <taxon>Bacteria</taxon>
        <taxon>Bacillati</taxon>
        <taxon>Actinomycetota</taxon>
        <taxon>Actinomycetes</taxon>
        <taxon>Kitasatosporales</taxon>
        <taxon>Streptomycetaceae</taxon>
        <taxon>Streptomyces</taxon>
        <taxon>Streptomyces violaceusniger group</taxon>
    </lineage>
</organism>
<dbReference type="Pfam" id="PF21307">
    <property type="entry name" value="Glyco_hydro_95_C"/>
    <property type="match status" value="1"/>
</dbReference>
<dbReference type="SUPFAM" id="SSF48208">
    <property type="entry name" value="Six-hairpin glycosidases"/>
    <property type="match status" value="1"/>
</dbReference>
<dbReference type="PANTHER" id="PTHR31084:SF0">
    <property type="entry name" value="ALPHA-L-FUCOSIDASE 2"/>
    <property type="match status" value="1"/>
</dbReference>
<proteinExistence type="predicted"/>
<comment type="caution">
    <text evidence="5">The sequence shown here is derived from an EMBL/GenBank/DDBJ whole genome shotgun (WGS) entry which is preliminary data.</text>
</comment>
<keyword evidence="2" id="KW-0732">Signal</keyword>
<dbReference type="InterPro" id="IPR054363">
    <property type="entry name" value="GH95_cat"/>
</dbReference>
<feature type="region of interest" description="Disordered" evidence="1">
    <location>
        <begin position="196"/>
        <end position="224"/>
    </location>
</feature>
<dbReference type="Pfam" id="PF22124">
    <property type="entry name" value="Glyco_hydro_95_cat"/>
    <property type="match status" value="1"/>
</dbReference>
<dbReference type="InterPro" id="IPR013780">
    <property type="entry name" value="Glyco_hydro_b"/>
</dbReference>
<dbReference type="Gene3D" id="2.60.40.1180">
    <property type="entry name" value="Golgi alpha-mannosidase II"/>
    <property type="match status" value="1"/>
</dbReference>
<dbReference type="InterPro" id="IPR008928">
    <property type="entry name" value="6-hairpin_glycosidase_sf"/>
</dbReference>
<reference evidence="6" key="1">
    <citation type="journal article" date="2019" name="Int. J. Syst. Evol. Microbiol.">
        <title>The Global Catalogue of Microorganisms (GCM) 10K type strain sequencing project: providing services to taxonomists for standard genome sequencing and annotation.</title>
        <authorList>
            <consortium name="The Broad Institute Genomics Platform"/>
            <consortium name="The Broad Institute Genome Sequencing Center for Infectious Disease"/>
            <person name="Wu L."/>
            <person name="Ma J."/>
        </authorList>
    </citation>
    <scope>NUCLEOTIDE SEQUENCE [LARGE SCALE GENOMIC DNA]</scope>
    <source>
        <strain evidence="6">JCM 11444</strain>
    </source>
</reference>
<dbReference type="InterPro" id="IPR012341">
    <property type="entry name" value="6hp_glycosidase-like_sf"/>
</dbReference>
<keyword evidence="6" id="KW-1185">Reference proteome</keyword>
<evidence type="ECO:0008006" key="7">
    <source>
        <dbReference type="Google" id="ProtNLM"/>
    </source>
</evidence>
<dbReference type="PANTHER" id="PTHR31084">
    <property type="entry name" value="ALPHA-L-FUCOSIDASE 2"/>
    <property type="match status" value="1"/>
</dbReference>
<evidence type="ECO:0000313" key="6">
    <source>
        <dbReference type="Proteomes" id="UP001500418"/>
    </source>
</evidence>
<name>A0ABP4BB19_9ACTN</name>
<protein>
    <recommendedName>
        <fullName evidence="7">Tat pathway signal sequence domain protein</fullName>
    </recommendedName>
</protein>
<gene>
    <name evidence="5" type="ORF">GCM10009575_066630</name>
</gene>
<feature type="domain" description="Glycosyl hydrolase family 95 catalytic" evidence="4">
    <location>
        <begin position="287"/>
        <end position="649"/>
    </location>
</feature>
<evidence type="ECO:0000256" key="2">
    <source>
        <dbReference type="SAM" id="SignalP"/>
    </source>
</evidence>
<accession>A0ABP4BB19</accession>